<dbReference type="SMR" id="A0A8T3B370"/>
<protein>
    <submittedName>
        <fullName evidence="1">Uncharacterized protein</fullName>
    </submittedName>
</protein>
<sequence length="79" mass="8983">MQSLEVKFNKLDELHTQEQLYSEFLLEDLGDIIFLNGLESQVQLDVSNGKKAGRGQERKATNQYNIVSLITNISAIFHT</sequence>
<dbReference type="OrthoDB" id="1739609at2759"/>
<organism evidence="1 2">
    <name type="scientific">Dendrobium nobile</name>
    <name type="common">Orchid</name>
    <dbReference type="NCBI Taxonomy" id="94219"/>
    <lineage>
        <taxon>Eukaryota</taxon>
        <taxon>Viridiplantae</taxon>
        <taxon>Streptophyta</taxon>
        <taxon>Embryophyta</taxon>
        <taxon>Tracheophyta</taxon>
        <taxon>Spermatophyta</taxon>
        <taxon>Magnoliopsida</taxon>
        <taxon>Liliopsida</taxon>
        <taxon>Asparagales</taxon>
        <taxon>Orchidaceae</taxon>
        <taxon>Epidendroideae</taxon>
        <taxon>Malaxideae</taxon>
        <taxon>Dendrobiinae</taxon>
        <taxon>Dendrobium</taxon>
    </lineage>
</organism>
<accession>A0A8T3B370</accession>
<keyword evidence="2" id="KW-1185">Reference proteome</keyword>
<evidence type="ECO:0000313" key="1">
    <source>
        <dbReference type="EMBL" id="KAI0504017.1"/>
    </source>
</evidence>
<evidence type="ECO:0000313" key="2">
    <source>
        <dbReference type="Proteomes" id="UP000829196"/>
    </source>
</evidence>
<comment type="caution">
    <text evidence="1">The sequence shown here is derived from an EMBL/GenBank/DDBJ whole genome shotgun (WGS) entry which is preliminary data.</text>
</comment>
<dbReference type="Proteomes" id="UP000829196">
    <property type="component" value="Unassembled WGS sequence"/>
</dbReference>
<name>A0A8T3B370_DENNO</name>
<gene>
    <name evidence="1" type="ORF">KFK09_014964</name>
</gene>
<reference evidence="1" key="1">
    <citation type="journal article" date="2022" name="Front. Genet.">
        <title>Chromosome-Scale Assembly of the Dendrobium nobile Genome Provides Insights Into the Molecular Mechanism of the Biosynthesis of the Medicinal Active Ingredient of Dendrobium.</title>
        <authorList>
            <person name="Xu Q."/>
            <person name="Niu S.-C."/>
            <person name="Li K.-L."/>
            <person name="Zheng P.-J."/>
            <person name="Zhang X.-J."/>
            <person name="Jia Y."/>
            <person name="Liu Y."/>
            <person name="Niu Y.-X."/>
            <person name="Yu L.-H."/>
            <person name="Chen D.-F."/>
            <person name="Zhang G.-Q."/>
        </authorList>
    </citation>
    <scope>NUCLEOTIDE SEQUENCE</scope>
    <source>
        <tissue evidence="1">Leaf</tissue>
    </source>
</reference>
<dbReference type="EMBL" id="JAGYWB010000011">
    <property type="protein sequence ID" value="KAI0504017.1"/>
    <property type="molecule type" value="Genomic_DNA"/>
</dbReference>
<proteinExistence type="predicted"/>
<dbReference type="AlphaFoldDB" id="A0A8T3B370"/>